<proteinExistence type="predicted"/>
<dbReference type="Pfam" id="PF19834">
    <property type="entry name" value="DUF6314"/>
    <property type="match status" value="1"/>
</dbReference>
<feature type="region of interest" description="Disordered" evidence="1">
    <location>
        <begin position="148"/>
        <end position="171"/>
    </location>
</feature>
<dbReference type="InterPro" id="IPR045632">
    <property type="entry name" value="DUF6314"/>
</dbReference>
<accession>A0A191UV40</accession>
<feature type="domain" description="DUF6314" evidence="2">
    <location>
        <begin position="16"/>
        <end position="147"/>
    </location>
</feature>
<evidence type="ECO:0000313" key="3">
    <source>
        <dbReference type="EMBL" id="ANJ06596.1"/>
    </source>
</evidence>
<protein>
    <recommendedName>
        <fullName evidence="2">DUF6314 domain-containing protein</fullName>
    </recommendedName>
</protein>
<dbReference type="KEGG" id="spav:Spa2297_06090"/>
<evidence type="ECO:0000313" key="4">
    <source>
        <dbReference type="Proteomes" id="UP000078468"/>
    </source>
</evidence>
<sequence length="171" mass="18502">MRMSEPWPVPDVLVFLAGRWRTVRTVRDLASGLTGRFEGDTAFDALEEGGLLSHESGAFTWQGVTRPAERTLRYLPGSVPGTADVRFADGRPFHGLDLSSGRHVADHPCAADLYRGEFTVGGPDRWRTVWRVGGPAKDLLLTTDYLRETPDARPTAEASPRSAGSSGPAGP</sequence>
<name>A0A191UV40_9ACTN</name>
<organism evidence="3 4">
    <name type="scientific">Streptomyces parvulus</name>
    <dbReference type="NCBI Taxonomy" id="146923"/>
    <lineage>
        <taxon>Bacteria</taxon>
        <taxon>Bacillati</taxon>
        <taxon>Actinomycetota</taxon>
        <taxon>Actinomycetes</taxon>
        <taxon>Kitasatosporales</taxon>
        <taxon>Streptomycetaceae</taxon>
        <taxon>Streptomyces</taxon>
    </lineage>
</organism>
<gene>
    <name evidence="3" type="ORF">Spa2297_06090</name>
</gene>
<dbReference type="EMBL" id="CP015866">
    <property type="protein sequence ID" value="ANJ06596.1"/>
    <property type="molecule type" value="Genomic_DNA"/>
</dbReference>
<reference evidence="3 4" key="1">
    <citation type="submission" date="2016-05" db="EMBL/GenBank/DDBJ databases">
        <title>Non-Contiguous Finished Genome Sequence of Streptomyces parvulus 2297 Integrated Site-Specifically with Actinophage R4.</title>
        <authorList>
            <person name="Nishizawa T."/>
            <person name="Miura T."/>
            <person name="Harada C."/>
            <person name="Guo Y."/>
            <person name="Narisawa K."/>
            <person name="Ohta H."/>
            <person name="Takahashi H."/>
            <person name="Shirai M."/>
        </authorList>
    </citation>
    <scope>NUCLEOTIDE SEQUENCE [LARGE SCALE GENOMIC DNA]</scope>
    <source>
        <strain evidence="3 4">2297</strain>
    </source>
</reference>
<dbReference type="Proteomes" id="UP000078468">
    <property type="component" value="Chromosome"/>
</dbReference>
<dbReference type="AlphaFoldDB" id="A0A191UV40"/>
<evidence type="ECO:0000256" key="1">
    <source>
        <dbReference type="SAM" id="MobiDB-lite"/>
    </source>
</evidence>
<feature type="compositionally biased region" description="Low complexity" evidence="1">
    <location>
        <begin position="158"/>
        <end position="171"/>
    </location>
</feature>
<evidence type="ECO:0000259" key="2">
    <source>
        <dbReference type="Pfam" id="PF19834"/>
    </source>
</evidence>